<keyword evidence="2" id="KW-1185">Reference proteome</keyword>
<evidence type="ECO:0000313" key="2">
    <source>
        <dbReference type="Proteomes" id="UP000187012"/>
    </source>
</evidence>
<gene>
    <name evidence="1" type="ORF">BN2475_1360009</name>
</gene>
<dbReference type="AlphaFoldDB" id="A0A1N7SPQ0"/>
<evidence type="ECO:0000313" key="1">
    <source>
        <dbReference type="EMBL" id="SIT49322.1"/>
    </source>
</evidence>
<dbReference type="EMBL" id="CYGX02000136">
    <property type="protein sequence ID" value="SIT49322.1"/>
    <property type="molecule type" value="Genomic_DNA"/>
</dbReference>
<name>A0A1N7SPQ0_9BURK</name>
<evidence type="ECO:0008006" key="3">
    <source>
        <dbReference type="Google" id="ProtNLM"/>
    </source>
</evidence>
<dbReference type="Proteomes" id="UP000187012">
    <property type="component" value="Unassembled WGS sequence"/>
</dbReference>
<organism evidence="1 2">
    <name type="scientific">Paraburkholderia ribeironis</name>
    <dbReference type="NCBI Taxonomy" id="1247936"/>
    <lineage>
        <taxon>Bacteria</taxon>
        <taxon>Pseudomonadati</taxon>
        <taxon>Pseudomonadota</taxon>
        <taxon>Betaproteobacteria</taxon>
        <taxon>Burkholderiales</taxon>
        <taxon>Burkholderiaceae</taxon>
        <taxon>Paraburkholderia</taxon>
    </lineage>
</organism>
<protein>
    <recommendedName>
        <fullName evidence="3">GGDEF domain-containing protein</fullName>
    </recommendedName>
</protein>
<reference evidence="1 2" key="1">
    <citation type="submission" date="2016-12" db="EMBL/GenBank/DDBJ databases">
        <authorList>
            <person name="Song W.-J."/>
            <person name="Kurnit D.M."/>
        </authorList>
    </citation>
    <scope>NUCLEOTIDE SEQUENCE [LARGE SCALE GENOMIC DNA]</scope>
    <source>
        <strain evidence="1 2">STM7296</strain>
    </source>
</reference>
<accession>A0A1N7SPQ0</accession>
<sequence>MIVLPETDLHGASEIAGQACEAVMRLNLDTPTSVGYVTVSVGCAAIGRGSLSPPMNLSRQLTRRSTGQKARGAIEFISPERISAR</sequence>
<proteinExistence type="predicted"/>